<dbReference type="EMBL" id="WRPA01000002">
    <property type="protein sequence ID" value="MXR67704.1"/>
    <property type="molecule type" value="Genomic_DNA"/>
</dbReference>
<evidence type="ECO:0000313" key="2">
    <source>
        <dbReference type="Proteomes" id="UP000474778"/>
    </source>
</evidence>
<name>A0A6L7HVM2_9GAMM</name>
<dbReference type="RefSeq" id="WP_160793700.1">
    <property type="nucleotide sequence ID" value="NZ_WRPA01000002.1"/>
</dbReference>
<comment type="caution">
    <text evidence="1">The sequence shown here is derived from an EMBL/GenBank/DDBJ whole genome shotgun (WGS) entry which is preliminary data.</text>
</comment>
<keyword evidence="2" id="KW-1185">Reference proteome</keyword>
<sequence>MAVTQKFKDMALSFYGCDGGNLDSAVWTCGLEWGRGYENNEIPESELKALKLWSWDTDGETVADCLRHQYNQKLAWFFSCLYGWDVDNYKSESIKNKLFCSEGVGFKMNAFPISFKNRDSVSWSPKTKEQTGLNSFQVYKEWCIENRGNHFYNLIQKHNPKMVLCTGISSSNEFLRFFKCDISSIEHHNAFHSGLTNDEKTLIIVAPFFGGSNGINSYSKMENLVSEINHFSSLHFNNESWFTTITTET</sequence>
<organism evidence="1 2">
    <name type="scientific">Shewanella insulae</name>
    <dbReference type="NCBI Taxonomy" id="2681496"/>
    <lineage>
        <taxon>Bacteria</taxon>
        <taxon>Pseudomonadati</taxon>
        <taxon>Pseudomonadota</taxon>
        <taxon>Gammaproteobacteria</taxon>
        <taxon>Alteromonadales</taxon>
        <taxon>Shewanellaceae</taxon>
        <taxon>Shewanella</taxon>
    </lineage>
</organism>
<accession>A0A6L7HVM2</accession>
<protein>
    <submittedName>
        <fullName evidence="1">Uncharacterized protein</fullName>
    </submittedName>
</protein>
<dbReference type="AlphaFoldDB" id="A0A6L7HVM2"/>
<evidence type="ECO:0000313" key="1">
    <source>
        <dbReference type="EMBL" id="MXR67704.1"/>
    </source>
</evidence>
<dbReference type="Proteomes" id="UP000474778">
    <property type="component" value="Unassembled WGS sequence"/>
</dbReference>
<proteinExistence type="predicted"/>
<gene>
    <name evidence="1" type="ORF">GNT65_03310</name>
</gene>
<reference evidence="1 2" key="1">
    <citation type="submission" date="2019-12" db="EMBL/GenBank/DDBJ databases">
        <title>Shewanella insulae sp. nov., isolated from a tidal flat.</title>
        <authorList>
            <person name="Yoon J.-H."/>
        </authorList>
    </citation>
    <scope>NUCLEOTIDE SEQUENCE [LARGE SCALE GENOMIC DNA]</scope>
    <source>
        <strain evidence="1 2">JBTF-M18</strain>
    </source>
</reference>